<dbReference type="CDD" id="cd04433">
    <property type="entry name" value="AFD_class_I"/>
    <property type="match status" value="1"/>
</dbReference>
<dbReference type="SUPFAM" id="SSF56801">
    <property type="entry name" value="Acetyl-CoA synthetase-like"/>
    <property type="match status" value="1"/>
</dbReference>
<dbReference type="Proteomes" id="UP000068447">
    <property type="component" value="Chromosome"/>
</dbReference>
<evidence type="ECO:0000256" key="2">
    <source>
        <dbReference type="ARBA" id="ARBA00022598"/>
    </source>
</evidence>
<reference evidence="5 6" key="1">
    <citation type="submission" date="2015-12" db="EMBL/GenBank/DDBJ databases">
        <title>Complete genome of Lacimicrobium alkaliphilum KCTC 32984.</title>
        <authorList>
            <person name="Kim S.-G."/>
            <person name="Lee Y.-J."/>
        </authorList>
    </citation>
    <scope>NUCLEOTIDE SEQUENCE [LARGE SCALE GENOMIC DNA]</scope>
    <source>
        <strain evidence="5 6">YelD216</strain>
    </source>
</reference>
<evidence type="ECO:0000313" key="5">
    <source>
        <dbReference type="EMBL" id="ALS99879.1"/>
    </source>
</evidence>
<comment type="similarity">
    <text evidence="1">Belongs to the ATP-dependent AMP-binding enzyme family.</text>
</comment>
<dbReference type="PANTHER" id="PTHR43201:SF5">
    <property type="entry name" value="MEDIUM-CHAIN ACYL-COA LIGASE ACSF2, MITOCHONDRIAL"/>
    <property type="match status" value="1"/>
</dbReference>
<dbReference type="OrthoDB" id="9803968at2"/>
<accession>A0A0U2ZLL6</accession>
<organism evidence="5 6">
    <name type="scientific">Lacimicrobium alkaliphilum</name>
    <dbReference type="NCBI Taxonomy" id="1526571"/>
    <lineage>
        <taxon>Bacteria</taxon>
        <taxon>Pseudomonadati</taxon>
        <taxon>Pseudomonadota</taxon>
        <taxon>Gammaproteobacteria</taxon>
        <taxon>Alteromonadales</taxon>
        <taxon>Alteromonadaceae</taxon>
        <taxon>Lacimicrobium</taxon>
    </lineage>
</organism>
<evidence type="ECO:0000256" key="1">
    <source>
        <dbReference type="ARBA" id="ARBA00006432"/>
    </source>
</evidence>
<dbReference type="InterPro" id="IPR020845">
    <property type="entry name" value="AMP-binding_CS"/>
</dbReference>
<dbReference type="EMBL" id="CP013650">
    <property type="protein sequence ID" value="ALS99879.1"/>
    <property type="molecule type" value="Genomic_DNA"/>
</dbReference>
<evidence type="ECO:0000259" key="3">
    <source>
        <dbReference type="Pfam" id="PF00501"/>
    </source>
</evidence>
<dbReference type="AlphaFoldDB" id="A0A0U2ZLL6"/>
<dbReference type="Pfam" id="PF00501">
    <property type="entry name" value="AMP-binding"/>
    <property type="match status" value="1"/>
</dbReference>
<proteinExistence type="inferred from homology"/>
<dbReference type="InterPro" id="IPR042099">
    <property type="entry name" value="ANL_N_sf"/>
</dbReference>
<dbReference type="GO" id="GO:0031956">
    <property type="term" value="F:medium-chain fatty acid-CoA ligase activity"/>
    <property type="evidence" value="ECO:0007669"/>
    <property type="project" value="TreeGrafter"/>
</dbReference>
<dbReference type="Gene3D" id="3.30.300.30">
    <property type="match status" value="1"/>
</dbReference>
<name>A0A0U2ZLL6_9ALTE</name>
<dbReference type="GO" id="GO:0006631">
    <property type="term" value="P:fatty acid metabolic process"/>
    <property type="evidence" value="ECO:0007669"/>
    <property type="project" value="TreeGrafter"/>
</dbReference>
<dbReference type="STRING" id="1526571.AT746_17485"/>
<dbReference type="Pfam" id="PF13193">
    <property type="entry name" value="AMP-binding_C"/>
    <property type="match status" value="1"/>
</dbReference>
<keyword evidence="6" id="KW-1185">Reference proteome</keyword>
<gene>
    <name evidence="5" type="ORF">AT746_17485</name>
</gene>
<feature type="domain" description="AMP-dependent synthetase/ligase" evidence="3">
    <location>
        <begin position="39"/>
        <end position="415"/>
    </location>
</feature>
<evidence type="ECO:0000259" key="4">
    <source>
        <dbReference type="Pfam" id="PF13193"/>
    </source>
</evidence>
<dbReference type="KEGG" id="lal:AT746_17485"/>
<dbReference type="PROSITE" id="PS00455">
    <property type="entry name" value="AMP_BINDING"/>
    <property type="match status" value="1"/>
</dbReference>
<dbReference type="Gene3D" id="3.40.50.12780">
    <property type="entry name" value="N-terminal domain of ligase-like"/>
    <property type="match status" value="1"/>
</dbReference>
<protein>
    <recommendedName>
        <fullName evidence="7">2,3-dihydroxybenzoate-AMP ligase</fullName>
    </recommendedName>
</protein>
<dbReference type="InterPro" id="IPR025110">
    <property type="entry name" value="AMP-bd_C"/>
</dbReference>
<evidence type="ECO:0000313" key="6">
    <source>
        <dbReference type="Proteomes" id="UP000068447"/>
    </source>
</evidence>
<keyword evidence="2" id="KW-0436">Ligase</keyword>
<dbReference type="PANTHER" id="PTHR43201">
    <property type="entry name" value="ACYL-COA SYNTHETASE"/>
    <property type="match status" value="1"/>
</dbReference>
<feature type="domain" description="AMP-binding enzyme C-terminal" evidence="4">
    <location>
        <begin position="468"/>
        <end position="544"/>
    </location>
</feature>
<sequence>MITTSSSDIARYRDEGIWGDRKLHNLLSQTSKSKSREIALVDPLNKYDLTGAQPLRLSYADLMDKVDRLALSLLKNDIGKDDILLVQMPNIIELVLVYLAASKLGAIVSPIPMQYQEYELQRILNVLQPKAVITVATFKQQDFTQHILDAVKSASSELKTSPEVFTFFDGKSTTDLSEMMQQVDTLQPLEAYIKEVDITADQVFTICWTSGTEGAPKGIPRSHNQWLTVGLATYEGNQIEDGEALLNPFPFINMASIGGLFLSWLYSGGKLVLHHPLDLPLFLRQIVSEKISYTLAPPALLNNILKNEALLAQCDFSGIRAIGSGSAPLDTWMVEGFKERFDIEIVNHFGSNEGVCLLCGPNETTSSEKRAQLFPRAHKFLQTRIVDRTSGEIIEQPGIQGELQIKGPSVFDGYYGADKLTDEAFTPDGYYRTGDLFEISQYDQAFYHFRGRCKDLIIRGGVNISPAELDTLINAHQDIVEAAVAPYPCDIMGERVAAFVVTHPGKEITLAQLVSFMKQSKIATFKLPEKIIQLEAIPRNPLGKVERHKLADFLT</sequence>
<evidence type="ECO:0008006" key="7">
    <source>
        <dbReference type="Google" id="ProtNLM"/>
    </source>
</evidence>
<dbReference type="RefSeq" id="WP_062483094.1">
    <property type="nucleotide sequence ID" value="NZ_CP013650.1"/>
</dbReference>
<dbReference type="InterPro" id="IPR045851">
    <property type="entry name" value="AMP-bd_C_sf"/>
</dbReference>
<dbReference type="InterPro" id="IPR000873">
    <property type="entry name" value="AMP-dep_synth/lig_dom"/>
</dbReference>